<comment type="caution">
    <text evidence="1">The sequence shown here is derived from an EMBL/GenBank/DDBJ whole genome shotgun (WGS) entry which is preliminary data.</text>
</comment>
<keyword evidence="2" id="KW-1185">Reference proteome</keyword>
<protein>
    <submittedName>
        <fullName evidence="1">Uncharacterized protein</fullName>
    </submittedName>
</protein>
<proteinExistence type="predicted"/>
<dbReference type="AlphaFoldDB" id="A0AAV6IB81"/>
<sequence>MSTSFFFLKININSTFMVNFYRLLKGTIPKLRSFAIASFLLDWSKAKNGVLDPKCEVGFKIERSVGDWDIKCAEGGGSDPELRISDLHDLFTSIVQFMSTAFFFLKININSTFLVNFDRLLKGTIPKLRSFASFVFPTRLVEVRAKNGVLDPKCEVGFKIEGSVGDWDIKCVEGGGSNPELGISDLHDLFTSIVQFMSTAFFFLKININSTFLVNFDRLLKGTIPKLRSFASFVFPTRLVEVRAKNGVLDPKCEVGFKIEGSVGDWDIKCVEGGGSNPELGISDLHDLFTSIVQLMSTAFFFLKININSTFMVNFDRLLKGTIPKLRSFAIASFLLDWSKAKNGVLDPKCEVGFKIERSVGDWDIKCVEGGGSDPELSISNLHDLFTSIVQFMSTAFFFLKININSTFLVNFDRLLKGTIPKLRSFASFVFPTRLVEVRAKNGVLDPKCEVGFKIEGSVGDWDIKCVEGGGSNPELGISDLHDRPKMVFLIPSAKLVLRLREVLVIGTSNVSKVADPTRNLGFRTFMIVSHGEEEHDSGLKNDEGYAVE</sequence>
<accession>A0AAV6IB81</accession>
<reference evidence="1" key="1">
    <citation type="submission" date="2020-08" db="EMBL/GenBank/DDBJ databases">
        <title>Plant Genome Project.</title>
        <authorList>
            <person name="Zhang R.-G."/>
        </authorList>
    </citation>
    <scope>NUCLEOTIDE SEQUENCE</scope>
    <source>
        <strain evidence="1">WSP0</strain>
        <tissue evidence="1">Leaf</tissue>
    </source>
</reference>
<evidence type="ECO:0000313" key="2">
    <source>
        <dbReference type="Proteomes" id="UP000823749"/>
    </source>
</evidence>
<organism evidence="1 2">
    <name type="scientific">Rhododendron griersonianum</name>
    <dbReference type="NCBI Taxonomy" id="479676"/>
    <lineage>
        <taxon>Eukaryota</taxon>
        <taxon>Viridiplantae</taxon>
        <taxon>Streptophyta</taxon>
        <taxon>Embryophyta</taxon>
        <taxon>Tracheophyta</taxon>
        <taxon>Spermatophyta</taxon>
        <taxon>Magnoliopsida</taxon>
        <taxon>eudicotyledons</taxon>
        <taxon>Gunneridae</taxon>
        <taxon>Pentapetalae</taxon>
        <taxon>asterids</taxon>
        <taxon>Ericales</taxon>
        <taxon>Ericaceae</taxon>
        <taxon>Ericoideae</taxon>
        <taxon>Rhodoreae</taxon>
        <taxon>Rhododendron</taxon>
    </lineage>
</organism>
<gene>
    <name evidence="1" type="ORF">RHGRI_032234</name>
</gene>
<evidence type="ECO:0000313" key="1">
    <source>
        <dbReference type="EMBL" id="KAG5525871.1"/>
    </source>
</evidence>
<dbReference type="EMBL" id="JACTNZ010000011">
    <property type="protein sequence ID" value="KAG5525871.1"/>
    <property type="molecule type" value="Genomic_DNA"/>
</dbReference>
<name>A0AAV6IB81_9ERIC</name>
<dbReference type="Proteomes" id="UP000823749">
    <property type="component" value="Chromosome 11"/>
</dbReference>